<evidence type="ECO:0000313" key="2">
    <source>
        <dbReference type="Proteomes" id="UP000006743"/>
    </source>
</evidence>
<gene>
    <name evidence="1" type="ordered locus">HAPS_1034</name>
</gene>
<dbReference type="EMBL" id="CP001321">
    <property type="protein sequence ID" value="ACL32653.1"/>
    <property type="molecule type" value="Genomic_DNA"/>
</dbReference>
<dbReference type="AlphaFoldDB" id="B8F5Q1"/>
<organism evidence="1 2">
    <name type="scientific">Glaesserella parasuis serovar 5 (strain SH0165)</name>
    <name type="common">Haemophilus parasuis</name>
    <dbReference type="NCBI Taxonomy" id="557723"/>
    <lineage>
        <taxon>Bacteria</taxon>
        <taxon>Pseudomonadati</taxon>
        <taxon>Pseudomonadota</taxon>
        <taxon>Gammaproteobacteria</taxon>
        <taxon>Pasteurellales</taxon>
        <taxon>Pasteurellaceae</taxon>
        <taxon>Glaesserella</taxon>
    </lineage>
</organism>
<dbReference type="Proteomes" id="UP000006743">
    <property type="component" value="Chromosome"/>
</dbReference>
<proteinExistence type="predicted"/>
<reference evidence="1 2" key="1">
    <citation type="journal article" date="2009" name="J. Bacteriol.">
        <title>Complete genome sequence of Haemophilus parasuis SH0165.</title>
        <authorList>
            <person name="Yue M."/>
            <person name="Yang F."/>
            <person name="Yang J."/>
            <person name="Bei W."/>
            <person name="Cai X."/>
            <person name="Chen L."/>
            <person name="Dong J."/>
            <person name="Zhou R."/>
            <person name="Jin M."/>
            <person name="Jin Q."/>
            <person name="Chen H."/>
        </authorList>
    </citation>
    <scope>NUCLEOTIDE SEQUENCE [LARGE SCALE GENOMIC DNA]</scope>
    <source>
        <strain evidence="1 2">SH0165</strain>
    </source>
</reference>
<keyword evidence="2" id="KW-1185">Reference proteome</keyword>
<dbReference type="HOGENOM" id="CLU_3344288_0_0_6"/>
<accession>B8F5Q1</accession>
<protein>
    <submittedName>
        <fullName evidence="1">Uncharacterized protein</fullName>
    </submittedName>
</protein>
<evidence type="ECO:0000313" key="1">
    <source>
        <dbReference type="EMBL" id="ACL32653.1"/>
    </source>
</evidence>
<dbReference type="KEGG" id="hap:HAPS_1034"/>
<sequence length="37" mass="4589">MYNEKWTMKRANHPFHCPFLTKFDLIMNLLAHQPRMK</sequence>
<name>B8F5Q1_GLAP5</name>